<dbReference type="AlphaFoldDB" id="G7GY62"/>
<sequence>MTADRKPALRVKASATARSAMLAALVLGASTALLTSGCSSDDGAQHQAQLSSVQAAQSAADARVASARQYAQDLGPIYAAPPGAERTKWFDKAMGMSCPGSPAAKEYQKSKDAGWLERVQYVPGSRTEVVGAFQDKAPADVIIVAKTIMGNQSVSGTQQQAKVYSTVSRVTIGENAGKACVSKVEYL</sequence>
<keyword evidence="3" id="KW-1185">Reference proteome</keyword>
<dbReference type="RefSeq" id="WP_007320614.1">
    <property type="nucleotide sequence ID" value="NZ_BAEE01000012.1"/>
</dbReference>
<feature type="chain" id="PRO_5003495218" description="Lipoprotein" evidence="1">
    <location>
        <begin position="35"/>
        <end position="187"/>
    </location>
</feature>
<protein>
    <recommendedName>
        <fullName evidence="4">Lipoprotein</fullName>
    </recommendedName>
</protein>
<proteinExistence type="predicted"/>
<feature type="signal peptide" evidence="1">
    <location>
        <begin position="1"/>
        <end position="34"/>
    </location>
</feature>
<dbReference type="STRING" id="1073574.GOARA_012_00870"/>
<dbReference type="Proteomes" id="UP000035088">
    <property type="component" value="Unassembled WGS sequence"/>
</dbReference>
<keyword evidence="1" id="KW-0732">Signal</keyword>
<name>G7GY62_9ACTN</name>
<reference evidence="2 3" key="1">
    <citation type="submission" date="2011-11" db="EMBL/GenBank/DDBJ databases">
        <title>Whole genome shotgun sequence of Gordonia araii NBRC 100433.</title>
        <authorList>
            <person name="Yoshida Y."/>
            <person name="Hosoyama A."/>
            <person name="Tsuchikane K."/>
            <person name="Katsumata H."/>
            <person name="Yamazaki S."/>
            <person name="Fujita N."/>
        </authorList>
    </citation>
    <scope>NUCLEOTIDE SEQUENCE [LARGE SCALE GENOMIC DNA]</scope>
    <source>
        <strain evidence="2 3">NBRC 100433</strain>
    </source>
</reference>
<evidence type="ECO:0008006" key="4">
    <source>
        <dbReference type="Google" id="ProtNLM"/>
    </source>
</evidence>
<dbReference type="OrthoDB" id="9865335at2"/>
<comment type="caution">
    <text evidence="2">The sequence shown here is derived from an EMBL/GenBank/DDBJ whole genome shotgun (WGS) entry which is preliminary data.</text>
</comment>
<dbReference type="EMBL" id="BAEE01000012">
    <property type="protein sequence ID" value="GAB08537.1"/>
    <property type="molecule type" value="Genomic_DNA"/>
</dbReference>
<evidence type="ECO:0000256" key="1">
    <source>
        <dbReference type="SAM" id="SignalP"/>
    </source>
</evidence>
<gene>
    <name evidence="2" type="ORF">GOARA_012_00870</name>
</gene>
<evidence type="ECO:0000313" key="3">
    <source>
        <dbReference type="Proteomes" id="UP000035088"/>
    </source>
</evidence>
<accession>G7GY62</accession>
<organism evidence="2 3">
    <name type="scientific">Gordonia araii NBRC 100433</name>
    <dbReference type="NCBI Taxonomy" id="1073574"/>
    <lineage>
        <taxon>Bacteria</taxon>
        <taxon>Bacillati</taxon>
        <taxon>Actinomycetota</taxon>
        <taxon>Actinomycetes</taxon>
        <taxon>Mycobacteriales</taxon>
        <taxon>Gordoniaceae</taxon>
        <taxon>Gordonia</taxon>
    </lineage>
</organism>
<evidence type="ECO:0000313" key="2">
    <source>
        <dbReference type="EMBL" id="GAB08537.1"/>
    </source>
</evidence>